<dbReference type="InterPro" id="IPR011545">
    <property type="entry name" value="DEAD/DEAH_box_helicase_dom"/>
</dbReference>
<feature type="domain" description="Helicase ATP-binding" evidence="6">
    <location>
        <begin position="22"/>
        <end position="187"/>
    </location>
</feature>
<dbReference type="PROSITE" id="PS51192">
    <property type="entry name" value="HELICASE_ATP_BIND_1"/>
    <property type="match status" value="1"/>
</dbReference>
<evidence type="ECO:0000256" key="1">
    <source>
        <dbReference type="ARBA" id="ARBA00008792"/>
    </source>
</evidence>
<dbReference type="Pfam" id="PF21010">
    <property type="entry name" value="HA2_C"/>
    <property type="match status" value="1"/>
</dbReference>
<dbReference type="SUPFAM" id="SSF52540">
    <property type="entry name" value="P-loop containing nucleoside triphosphate hydrolases"/>
    <property type="match status" value="1"/>
</dbReference>
<dbReference type="InterPro" id="IPR014001">
    <property type="entry name" value="Helicase_ATP-bd"/>
</dbReference>
<accession>A0ABW4ZCX8</accession>
<dbReference type="InterPro" id="IPR024590">
    <property type="entry name" value="HrpA_C"/>
</dbReference>
<dbReference type="PROSITE" id="PS51194">
    <property type="entry name" value="HELICASE_CTER"/>
    <property type="match status" value="1"/>
</dbReference>
<evidence type="ECO:0000256" key="3">
    <source>
        <dbReference type="ARBA" id="ARBA00022801"/>
    </source>
</evidence>
<dbReference type="SMART" id="SM00847">
    <property type="entry name" value="HA2"/>
    <property type="match status" value="1"/>
</dbReference>
<sequence>MQTVLPVKYPELSVSRERDAILKSLRDHQLTVVVGDTGSGKTTQLPKMALEYIQENQLSGCVGCTQPRRLAAASVAKRVADELEVGLGAEVGYQVRFQDNTSRATRVKFMTDGILLAETQGDSTLSRYSVLIIDEAHERSLNIDFLLGYLKLLMQRRPNLKVLISSATLDAGGFAEFFDKAPVIHVEGRTFPVETAYLGREEGEDMPRHVARAIEQISRSDRSGDILVFLPGEREIRECVDVLEGRSWGQTDILPLFARLGLKDQQRVFNPEGGRRRVVLATNVAETSLTIPRIVYVVDTGVARVSRWSPARQVQRLQVEKTSQASANQRKGRCGRISEGVCVRLYEEEDFESRQEFTDPEIRRSSLAGVILKMKALGLAAIEEFPFLDPPSSKHIAEGYRTLREVGALGEDEELTKTGRMLARIPVEPRLGKMLIEARYRGCLDAMLVIVSGLSIMDPRERPAEKAKEADTAHAQWNDEDSDFISLLHLWCSVQKFKEGRKWKQNQLRKFCRQNFVNFRRVLEWANLHHELAVLGREAFKWHSHVYQSRDLEGLDSAGLHKALLAGMPRQIGLYDKEKRAYKGAGGREFAIFPGSGLFGKKKLEWVIAYEMVDTSRLWARRVARLDPRWVEEVAPQLCRSRYHSARWDKKQGAVYAKEVVVSSGLAIVDGRNVHYGKIDPAGARAVFIREGLLGGGLKKKPDVLNLIERYREEVMEMEVKLRRRDGVWSEESVVEYFESSLPEGMSTAREFWRWMSKSAEKLQPKLNDFVYGELPDAKAFPDELHYAEECYPLYYKVAPGEVDDGVTLGVHIDQLSLFPSWLLDWGVEGQLEERTLLMIKSLPKSQRIACNPAAQTAKVFFEECMGRVPRGDYYDSLAQFLSEHSGVRIDAGMFQREKLPAELVMKLWVSDDEGNELAFGTDGDAVKEELRDLMSERFEEETGAEYDYSGMKEWECGELPEVVETAKGVGYPALVDDGESVSVRVFSDAYEAKASHLSGCIRLFLLKHADHVKYVSKNLPMDVDVKMYLPLIGGGGLNQVVLMHLIVGGCFSKEVPRDGVSFESLSEAGRGDLYVYAERMCEAMGEMIRDSREVEAWLSAHKGNANYEEIVEDVQEQVDWLFREKFATQAGWHHMLEYPQFFGGILERLKRLKSQPVVKDLEKMDRVLKLYLPWYDHWKNRPDDLAIVEAGYALERLRVQLFAPNISIGAAVSEKKIRMLLEGQGVLLES</sequence>
<dbReference type="InterPro" id="IPR002464">
    <property type="entry name" value="DNA/RNA_helicase_DEAH_CS"/>
</dbReference>
<dbReference type="GO" id="GO:0003724">
    <property type="term" value="F:RNA helicase activity"/>
    <property type="evidence" value="ECO:0007669"/>
    <property type="project" value="UniProtKB-EC"/>
</dbReference>
<dbReference type="PANTHER" id="PTHR18934">
    <property type="entry name" value="ATP-DEPENDENT RNA HELICASE"/>
    <property type="match status" value="1"/>
</dbReference>
<keyword evidence="2" id="KW-0547">Nucleotide-binding</keyword>
<comment type="similarity">
    <text evidence="1">Belongs to the DEAD box helicase family. DEAH subfamily.</text>
</comment>
<evidence type="ECO:0000259" key="6">
    <source>
        <dbReference type="PROSITE" id="PS51192"/>
    </source>
</evidence>
<dbReference type="CDD" id="cd17917">
    <property type="entry name" value="DEXHc_RHA-like"/>
    <property type="match status" value="1"/>
</dbReference>
<keyword evidence="3 8" id="KW-0378">Hydrolase</keyword>
<dbReference type="InterPro" id="IPR007502">
    <property type="entry name" value="Helicase-assoc_dom"/>
</dbReference>
<evidence type="ECO:0000313" key="8">
    <source>
        <dbReference type="EMBL" id="MFD2159873.1"/>
    </source>
</evidence>
<dbReference type="SMART" id="SM00487">
    <property type="entry name" value="DEXDc"/>
    <property type="match status" value="1"/>
</dbReference>
<dbReference type="PANTHER" id="PTHR18934:SF99">
    <property type="entry name" value="ATP-DEPENDENT RNA HELICASE DHX37-RELATED"/>
    <property type="match status" value="1"/>
</dbReference>
<dbReference type="Gene3D" id="3.40.50.300">
    <property type="entry name" value="P-loop containing nucleotide triphosphate hydrolases"/>
    <property type="match status" value="2"/>
</dbReference>
<dbReference type="SMART" id="SM00382">
    <property type="entry name" value="AAA"/>
    <property type="match status" value="1"/>
</dbReference>
<comment type="caution">
    <text evidence="8">The sequence shown here is derived from an EMBL/GenBank/DDBJ whole genome shotgun (WGS) entry which is preliminary data.</text>
</comment>
<dbReference type="InterPro" id="IPR011709">
    <property type="entry name" value="DEAD-box_helicase_OB_fold"/>
</dbReference>
<dbReference type="InterPro" id="IPR027417">
    <property type="entry name" value="P-loop_NTPase"/>
</dbReference>
<keyword evidence="5" id="KW-0067">ATP-binding</keyword>
<dbReference type="Proteomes" id="UP001597389">
    <property type="component" value="Unassembled WGS sequence"/>
</dbReference>
<evidence type="ECO:0000256" key="4">
    <source>
        <dbReference type="ARBA" id="ARBA00022806"/>
    </source>
</evidence>
<dbReference type="InterPro" id="IPR010222">
    <property type="entry name" value="RNA_helicase_HrpA"/>
</dbReference>
<evidence type="ECO:0000259" key="7">
    <source>
        <dbReference type="PROSITE" id="PS51194"/>
    </source>
</evidence>
<keyword evidence="4 8" id="KW-0347">Helicase</keyword>
<dbReference type="Pfam" id="PF07717">
    <property type="entry name" value="OB_NTP_bind"/>
    <property type="match status" value="1"/>
</dbReference>
<dbReference type="EC" id="3.6.4.13" evidence="8"/>
<dbReference type="SMART" id="SM00490">
    <property type="entry name" value="HELICc"/>
    <property type="match status" value="1"/>
</dbReference>
<evidence type="ECO:0000256" key="5">
    <source>
        <dbReference type="ARBA" id="ARBA00022840"/>
    </source>
</evidence>
<dbReference type="RefSeq" id="WP_377178464.1">
    <property type="nucleotide sequence ID" value="NZ_JBHUJB010000054.1"/>
</dbReference>
<protein>
    <submittedName>
        <fullName evidence="8">ATP-dependent RNA helicase HrpA</fullName>
        <ecNumber evidence="8">3.6.4.13</ecNumber>
    </submittedName>
</protein>
<feature type="domain" description="Helicase C-terminal" evidence="7">
    <location>
        <begin position="205"/>
        <end position="378"/>
    </location>
</feature>
<dbReference type="Pfam" id="PF11898">
    <property type="entry name" value="DUF3418"/>
    <property type="match status" value="1"/>
</dbReference>
<evidence type="ECO:0000313" key="9">
    <source>
        <dbReference type="Proteomes" id="UP001597389"/>
    </source>
</evidence>
<dbReference type="GO" id="GO:0016787">
    <property type="term" value="F:hydrolase activity"/>
    <property type="evidence" value="ECO:0007669"/>
    <property type="project" value="UniProtKB-KW"/>
</dbReference>
<dbReference type="Gene3D" id="1.20.120.1080">
    <property type="match status" value="1"/>
</dbReference>
<gene>
    <name evidence="8" type="primary">hrpA</name>
    <name evidence="8" type="ORF">ACFSW8_13275</name>
</gene>
<dbReference type="EMBL" id="JBHUJB010000054">
    <property type="protein sequence ID" value="MFD2159873.1"/>
    <property type="molecule type" value="Genomic_DNA"/>
</dbReference>
<proteinExistence type="inferred from homology"/>
<dbReference type="InterPro" id="IPR003593">
    <property type="entry name" value="AAA+_ATPase"/>
</dbReference>
<dbReference type="PROSITE" id="PS00690">
    <property type="entry name" value="DEAH_ATP_HELICASE"/>
    <property type="match status" value="1"/>
</dbReference>
<dbReference type="Pfam" id="PF00271">
    <property type="entry name" value="Helicase_C"/>
    <property type="match status" value="1"/>
</dbReference>
<organism evidence="8 9">
    <name type="scientific">Rubritalea tangerina</name>
    <dbReference type="NCBI Taxonomy" id="430798"/>
    <lineage>
        <taxon>Bacteria</taxon>
        <taxon>Pseudomonadati</taxon>
        <taxon>Verrucomicrobiota</taxon>
        <taxon>Verrucomicrobiia</taxon>
        <taxon>Verrucomicrobiales</taxon>
        <taxon>Rubritaleaceae</taxon>
        <taxon>Rubritalea</taxon>
    </lineage>
</organism>
<evidence type="ECO:0000256" key="2">
    <source>
        <dbReference type="ARBA" id="ARBA00022741"/>
    </source>
</evidence>
<keyword evidence="9" id="KW-1185">Reference proteome</keyword>
<dbReference type="Pfam" id="PF00270">
    <property type="entry name" value="DEAD"/>
    <property type="match status" value="1"/>
</dbReference>
<reference evidence="9" key="1">
    <citation type="journal article" date="2019" name="Int. J. Syst. Evol. Microbiol.">
        <title>The Global Catalogue of Microorganisms (GCM) 10K type strain sequencing project: providing services to taxonomists for standard genome sequencing and annotation.</title>
        <authorList>
            <consortium name="The Broad Institute Genomics Platform"/>
            <consortium name="The Broad Institute Genome Sequencing Center for Infectious Disease"/>
            <person name="Wu L."/>
            <person name="Ma J."/>
        </authorList>
    </citation>
    <scope>NUCLEOTIDE SEQUENCE [LARGE SCALE GENOMIC DNA]</scope>
    <source>
        <strain evidence="9">CCUG 57942</strain>
    </source>
</reference>
<dbReference type="NCBIfam" id="TIGR01967">
    <property type="entry name" value="DEAH_box_HrpA"/>
    <property type="match status" value="1"/>
</dbReference>
<name>A0ABW4ZCX8_9BACT</name>
<dbReference type="CDD" id="cd18791">
    <property type="entry name" value="SF2_C_RHA"/>
    <property type="match status" value="1"/>
</dbReference>
<dbReference type="InterPro" id="IPR001650">
    <property type="entry name" value="Helicase_C-like"/>
</dbReference>